<feature type="binding site" evidence="7 9">
    <location>
        <position position="167"/>
    </location>
    <ligand>
        <name>substrate</name>
    </ligand>
</feature>
<dbReference type="EMBL" id="DXFZ01000116">
    <property type="protein sequence ID" value="HIW96780.1"/>
    <property type="molecule type" value="Genomic_DNA"/>
</dbReference>
<comment type="catalytic activity">
    <reaction evidence="6 7 11">
        <text>(S)-malate + NAD(+) = oxaloacetate + NADH + H(+)</text>
        <dbReference type="Rhea" id="RHEA:21432"/>
        <dbReference type="ChEBI" id="CHEBI:15378"/>
        <dbReference type="ChEBI" id="CHEBI:15589"/>
        <dbReference type="ChEBI" id="CHEBI:16452"/>
        <dbReference type="ChEBI" id="CHEBI:57540"/>
        <dbReference type="ChEBI" id="CHEBI:57945"/>
        <dbReference type="EC" id="1.1.1.37"/>
    </reaction>
</comment>
<evidence type="ECO:0000256" key="8">
    <source>
        <dbReference type="PIRSR" id="PIRSR000102-1"/>
    </source>
</evidence>
<evidence type="ECO:0000256" key="2">
    <source>
        <dbReference type="ARBA" id="ARBA00012995"/>
    </source>
</evidence>
<dbReference type="InterPro" id="IPR001557">
    <property type="entry name" value="L-lactate/malate_DH"/>
</dbReference>
<dbReference type="FunFam" id="3.90.110.10:FF:000002">
    <property type="entry name" value="Malate dehydrogenase"/>
    <property type="match status" value="1"/>
</dbReference>
<dbReference type="PROSITE" id="PS00068">
    <property type="entry name" value="MDH"/>
    <property type="match status" value="1"/>
</dbReference>
<comment type="function">
    <text evidence="7">Catalyzes the reversible oxidation of malate to oxaloacetate.</text>
</comment>
<dbReference type="InterPro" id="IPR022383">
    <property type="entry name" value="Lactate/malate_DH_C"/>
</dbReference>
<feature type="domain" description="Lactate/malate dehydrogenase N-terminal" evidence="13">
    <location>
        <begin position="43"/>
        <end position="181"/>
    </location>
</feature>
<keyword evidence="4 7" id="KW-0560">Oxidoreductase</keyword>
<dbReference type="Proteomes" id="UP000824189">
    <property type="component" value="Unassembled WGS sequence"/>
</dbReference>
<evidence type="ECO:0000256" key="9">
    <source>
        <dbReference type="PIRSR" id="PIRSR000102-2"/>
    </source>
</evidence>
<feature type="binding site" evidence="7 10">
    <location>
        <begin position="48"/>
        <end position="54"/>
    </location>
    <ligand>
        <name>NAD(+)</name>
        <dbReference type="ChEBI" id="CHEBI:57540"/>
    </ligand>
</feature>
<evidence type="ECO:0000259" key="14">
    <source>
        <dbReference type="Pfam" id="PF02866"/>
    </source>
</evidence>
<dbReference type="Pfam" id="PF02866">
    <property type="entry name" value="Ldh_1_C"/>
    <property type="match status" value="1"/>
</dbReference>
<dbReference type="GO" id="GO:0006099">
    <property type="term" value="P:tricarboxylic acid cycle"/>
    <property type="evidence" value="ECO:0007669"/>
    <property type="project" value="UniProtKB-UniRule"/>
</dbReference>
<accession>A0A9D1US40</accession>
<keyword evidence="5 7" id="KW-0520">NAD</keyword>
<evidence type="ECO:0000259" key="13">
    <source>
        <dbReference type="Pfam" id="PF00056"/>
    </source>
</evidence>
<dbReference type="SUPFAM" id="SSF56327">
    <property type="entry name" value="LDH C-terminal domain-like"/>
    <property type="match status" value="1"/>
</dbReference>
<proteinExistence type="inferred from homology"/>
<dbReference type="InterPro" id="IPR010945">
    <property type="entry name" value="Malate_DH_type2"/>
</dbReference>
<gene>
    <name evidence="7" type="primary">mdh</name>
    <name evidence="15" type="ORF">H9867_09950</name>
</gene>
<sequence length="363" mass="38603">MRPERRKRTVSTANNTGNNSAQTSETLKNTAASTGTRSTDPVNVTVTGAAGQIGYSLLFRLAAGEVFGDRPVNLTLLETEKGAQVAKGVAMELADCAFPRLGKVTITSDVNEGFEGANAALLVGAKPRGQGEERADLLAANGRIFAPQGKAIAEHAADDVRVLVVGNPANTNAAIAAAHAEGLAPNRMTALTRLDHNRALAQVAEKLNVPLTSLRHMTVWGNHSATQFPDVTELLVDGERAAERLDSAWVNNDFIPRVAKRGSEIIEVRGRSSAASAASAALDHMRDWVHGTPEDDWVSVALPSDGSYGIPEGLLFSFPCRSVNGEWEIVQGLEIGAAQREMIDKNVAELQEEWEAVRSAGLV</sequence>
<dbReference type="InterPro" id="IPR001252">
    <property type="entry name" value="Malate_DH_AS"/>
</dbReference>
<evidence type="ECO:0000256" key="1">
    <source>
        <dbReference type="ARBA" id="ARBA00009613"/>
    </source>
</evidence>
<dbReference type="InterPro" id="IPR001236">
    <property type="entry name" value="Lactate/malate_DH_N"/>
</dbReference>
<dbReference type="Gene3D" id="3.40.50.720">
    <property type="entry name" value="NAD(P)-binding Rossmann-like Domain"/>
    <property type="match status" value="1"/>
</dbReference>
<feature type="domain" description="Lactate/malate dehydrogenase C-terminal" evidence="14">
    <location>
        <begin position="192"/>
        <end position="357"/>
    </location>
</feature>
<evidence type="ECO:0000313" key="16">
    <source>
        <dbReference type="Proteomes" id="UP000824189"/>
    </source>
</evidence>
<feature type="compositionally biased region" description="Polar residues" evidence="12">
    <location>
        <begin position="10"/>
        <end position="39"/>
    </location>
</feature>
<dbReference type="SUPFAM" id="SSF51735">
    <property type="entry name" value="NAD(P)-binding Rossmann-fold domains"/>
    <property type="match status" value="1"/>
</dbReference>
<dbReference type="AlphaFoldDB" id="A0A9D1US40"/>
<feature type="binding site" evidence="7 10">
    <location>
        <begin position="165"/>
        <end position="167"/>
    </location>
    <ligand>
        <name>NAD(+)</name>
        <dbReference type="ChEBI" id="CHEBI:57540"/>
    </ligand>
</feature>
<feature type="binding site" evidence="7 10">
    <location>
        <position position="141"/>
    </location>
    <ligand>
        <name>NAD(+)</name>
        <dbReference type="ChEBI" id="CHEBI:57540"/>
    </ligand>
</feature>
<dbReference type="NCBIfam" id="NF003916">
    <property type="entry name" value="PRK05442.1"/>
    <property type="match status" value="1"/>
</dbReference>
<evidence type="ECO:0000256" key="6">
    <source>
        <dbReference type="ARBA" id="ARBA00048313"/>
    </source>
</evidence>
<feature type="binding site" evidence="7 9">
    <location>
        <position position="134"/>
    </location>
    <ligand>
        <name>substrate</name>
    </ligand>
</feature>
<dbReference type="EC" id="1.1.1.37" evidence="2 7"/>
<dbReference type="PIRSF" id="PIRSF000102">
    <property type="entry name" value="Lac_mal_DH"/>
    <property type="match status" value="1"/>
</dbReference>
<dbReference type="InterPro" id="IPR036291">
    <property type="entry name" value="NAD(P)-bd_dom_sf"/>
</dbReference>
<comment type="caution">
    <text evidence="15">The sequence shown here is derived from an EMBL/GenBank/DDBJ whole genome shotgun (WGS) entry which is preliminary data.</text>
</comment>
<reference evidence="15" key="1">
    <citation type="journal article" date="2021" name="PeerJ">
        <title>Extensive microbial diversity within the chicken gut microbiome revealed by metagenomics and culture.</title>
        <authorList>
            <person name="Gilroy R."/>
            <person name="Ravi A."/>
            <person name="Getino M."/>
            <person name="Pursley I."/>
            <person name="Horton D.L."/>
            <person name="Alikhan N.F."/>
            <person name="Baker D."/>
            <person name="Gharbi K."/>
            <person name="Hall N."/>
            <person name="Watson M."/>
            <person name="Adriaenssens E.M."/>
            <person name="Foster-Nyarko E."/>
            <person name="Jarju S."/>
            <person name="Secka A."/>
            <person name="Antonio M."/>
            <person name="Oren A."/>
            <person name="Chaudhuri R.R."/>
            <person name="La Ragione R."/>
            <person name="Hildebrand F."/>
            <person name="Pallen M.J."/>
        </authorList>
    </citation>
    <scope>NUCLEOTIDE SEQUENCE</scope>
    <source>
        <strain evidence="15">4376</strain>
    </source>
</reference>
<dbReference type="NCBIfam" id="TIGR01759">
    <property type="entry name" value="MalateDH-SF1"/>
    <property type="match status" value="1"/>
</dbReference>
<dbReference type="FunFam" id="3.40.50.720:FF:000010">
    <property type="entry name" value="Malate dehydrogenase"/>
    <property type="match status" value="1"/>
</dbReference>
<protein>
    <recommendedName>
        <fullName evidence="3 7">Malate dehydrogenase</fullName>
        <ecNumber evidence="2 7">1.1.1.37</ecNumber>
    </recommendedName>
</protein>
<evidence type="ECO:0000256" key="10">
    <source>
        <dbReference type="PIRSR" id="PIRSR000102-3"/>
    </source>
</evidence>
<feature type="region of interest" description="Disordered" evidence="12">
    <location>
        <begin position="1"/>
        <end position="39"/>
    </location>
</feature>
<comment type="similarity">
    <text evidence="1 7">Belongs to the LDH/MDH superfamily. MDH type 2 family.</text>
</comment>
<name>A0A9D1US40_9CORY</name>
<dbReference type="GO" id="GO:0006108">
    <property type="term" value="P:malate metabolic process"/>
    <property type="evidence" value="ECO:0007669"/>
    <property type="project" value="InterPro"/>
</dbReference>
<dbReference type="InterPro" id="IPR015955">
    <property type="entry name" value="Lactate_DH/Glyco_Ohase_4_C"/>
</dbReference>
<feature type="binding site" evidence="7 9">
    <location>
        <position position="198"/>
    </location>
    <ligand>
        <name>substrate</name>
    </ligand>
</feature>
<evidence type="ECO:0000256" key="4">
    <source>
        <dbReference type="ARBA" id="ARBA00023002"/>
    </source>
</evidence>
<reference evidence="15" key="2">
    <citation type="submission" date="2021-04" db="EMBL/GenBank/DDBJ databases">
        <authorList>
            <person name="Gilroy R."/>
        </authorList>
    </citation>
    <scope>NUCLEOTIDE SEQUENCE</scope>
    <source>
        <strain evidence="15">4376</strain>
    </source>
</reference>
<evidence type="ECO:0000256" key="3">
    <source>
        <dbReference type="ARBA" id="ARBA00020382"/>
    </source>
</evidence>
<feature type="binding site" evidence="7">
    <location>
        <position position="148"/>
    </location>
    <ligand>
        <name>NAD(+)</name>
        <dbReference type="ChEBI" id="CHEBI:57540"/>
    </ligand>
</feature>
<dbReference type="HAMAP" id="MF_01517">
    <property type="entry name" value="Malate_dehydrog_2"/>
    <property type="match status" value="1"/>
</dbReference>
<keyword evidence="7 11" id="KW-0816">Tricarboxylic acid cycle</keyword>
<evidence type="ECO:0000256" key="11">
    <source>
        <dbReference type="RuleBase" id="RU000422"/>
    </source>
</evidence>
<organism evidence="15 16">
    <name type="scientific">Candidatus Corynebacterium gallistercoris</name>
    <dbReference type="NCBI Taxonomy" id="2838530"/>
    <lineage>
        <taxon>Bacteria</taxon>
        <taxon>Bacillati</taxon>
        <taxon>Actinomycetota</taxon>
        <taxon>Actinomycetes</taxon>
        <taxon>Mycobacteriales</taxon>
        <taxon>Corynebacteriaceae</taxon>
        <taxon>Corynebacterium</taxon>
    </lineage>
</organism>
<evidence type="ECO:0000256" key="5">
    <source>
        <dbReference type="ARBA" id="ARBA00023027"/>
    </source>
</evidence>
<dbReference type="GO" id="GO:0030060">
    <property type="term" value="F:L-malate dehydrogenase (NAD+) activity"/>
    <property type="evidence" value="ECO:0007669"/>
    <property type="project" value="UniProtKB-UniRule"/>
</dbReference>
<feature type="binding site" evidence="7 9">
    <location>
        <position position="128"/>
    </location>
    <ligand>
        <name>substrate</name>
    </ligand>
</feature>
<dbReference type="PANTHER" id="PTHR23382">
    <property type="entry name" value="MALATE DEHYDROGENASE"/>
    <property type="match status" value="1"/>
</dbReference>
<dbReference type="Pfam" id="PF00056">
    <property type="entry name" value="Ldh_1_N"/>
    <property type="match status" value="1"/>
</dbReference>
<dbReference type="Gene3D" id="3.90.110.10">
    <property type="entry name" value="Lactate dehydrogenase/glycoside hydrolase, family 4, C-terminal"/>
    <property type="match status" value="1"/>
</dbReference>
<evidence type="ECO:0000256" key="12">
    <source>
        <dbReference type="SAM" id="MobiDB-lite"/>
    </source>
</evidence>
<feature type="active site" description="Proton acceptor" evidence="7 8">
    <location>
        <position position="223"/>
    </location>
</feature>
<evidence type="ECO:0000313" key="15">
    <source>
        <dbReference type="EMBL" id="HIW96780.1"/>
    </source>
</evidence>
<evidence type="ECO:0000256" key="7">
    <source>
        <dbReference type="HAMAP-Rule" id="MF_01517"/>
    </source>
</evidence>